<gene>
    <name evidence="2" type="ORF">H9804_02360</name>
</gene>
<dbReference type="PANTHER" id="PTHR42924:SF3">
    <property type="entry name" value="POLYMERASE_HISTIDINOL PHOSPHATASE N-TERMINAL DOMAIN-CONTAINING PROTEIN"/>
    <property type="match status" value="1"/>
</dbReference>
<evidence type="ECO:0000259" key="1">
    <source>
        <dbReference type="SMART" id="SM00481"/>
    </source>
</evidence>
<dbReference type="AlphaFoldDB" id="A0A9D2KBG9"/>
<dbReference type="Gene3D" id="1.10.150.650">
    <property type="match status" value="1"/>
</dbReference>
<name>A0A9D2KBG9_9BACT</name>
<dbReference type="SUPFAM" id="SSF89550">
    <property type="entry name" value="PHP domain-like"/>
    <property type="match status" value="1"/>
</dbReference>
<protein>
    <submittedName>
        <fullName evidence="2">PHP domain-containing protein</fullName>
    </submittedName>
</protein>
<sequence>MIDLHCHSLASDGSYSPSELINMAENLNITHLALTDHDTTAGLDEFLSYQSNVKRIPGIEISVEIDKGELHIVGLFIDRTNKSLMEMEEEVQYYRKKRNEKMLAALSKLVKKNVKIEDLVDNPNAQLGRPHVAKYLLRNNIVSSIQDAFDLYLKDGASLAFKKQQVSIERALNVIKAAGGISIMAHPYTLKLDDEKLEDLIKQYKILGLDGVEAYSSHNPLEKKHIFAEIAKRNGMLISCGSDFHGANGKVAALGADTCGISDDEILEPIYHRLNNR</sequence>
<reference evidence="2" key="1">
    <citation type="journal article" date="2021" name="PeerJ">
        <title>Extensive microbial diversity within the chicken gut microbiome revealed by metagenomics and culture.</title>
        <authorList>
            <person name="Gilroy R."/>
            <person name="Ravi A."/>
            <person name="Getino M."/>
            <person name="Pursley I."/>
            <person name="Horton D.L."/>
            <person name="Alikhan N.F."/>
            <person name="Baker D."/>
            <person name="Gharbi K."/>
            <person name="Hall N."/>
            <person name="Watson M."/>
            <person name="Adriaenssens E.M."/>
            <person name="Foster-Nyarko E."/>
            <person name="Jarju S."/>
            <person name="Secka A."/>
            <person name="Antonio M."/>
            <person name="Oren A."/>
            <person name="Chaudhuri R.R."/>
            <person name="La Ragione R."/>
            <person name="Hildebrand F."/>
            <person name="Pallen M.J."/>
        </authorList>
    </citation>
    <scope>NUCLEOTIDE SEQUENCE</scope>
    <source>
        <strain evidence="2">ChiW4-1371</strain>
    </source>
</reference>
<dbReference type="Gene3D" id="3.20.20.140">
    <property type="entry name" value="Metal-dependent hydrolases"/>
    <property type="match status" value="1"/>
</dbReference>
<comment type="caution">
    <text evidence="2">The sequence shown here is derived from an EMBL/GenBank/DDBJ whole genome shotgun (WGS) entry which is preliminary data.</text>
</comment>
<dbReference type="InterPro" id="IPR004013">
    <property type="entry name" value="PHP_dom"/>
</dbReference>
<dbReference type="EMBL" id="DXAQ01000033">
    <property type="protein sequence ID" value="HIZ88762.1"/>
    <property type="molecule type" value="Genomic_DNA"/>
</dbReference>
<dbReference type="InterPro" id="IPR003141">
    <property type="entry name" value="Pol/His_phosphatase_N"/>
</dbReference>
<dbReference type="PANTHER" id="PTHR42924">
    <property type="entry name" value="EXONUCLEASE"/>
    <property type="match status" value="1"/>
</dbReference>
<evidence type="ECO:0000313" key="2">
    <source>
        <dbReference type="EMBL" id="HIZ88762.1"/>
    </source>
</evidence>
<dbReference type="GO" id="GO:0035312">
    <property type="term" value="F:5'-3' DNA exonuclease activity"/>
    <property type="evidence" value="ECO:0007669"/>
    <property type="project" value="TreeGrafter"/>
</dbReference>
<dbReference type="InterPro" id="IPR016195">
    <property type="entry name" value="Pol/histidinol_Pase-like"/>
</dbReference>
<proteinExistence type="predicted"/>
<dbReference type="GO" id="GO:0004534">
    <property type="term" value="F:5'-3' RNA exonuclease activity"/>
    <property type="evidence" value="ECO:0007669"/>
    <property type="project" value="TreeGrafter"/>
</dbReference>
<evidence type="ECO:0000313" key="3">
    <source>
        <dbReference type="Proteomes" id="UP000824176"/>
    </source>
</evidence>
<dbReference type="Pfam" id="PF02811">
    <property type="entry name" value="PHP"/>
    <property type="match status" value="1"/>
</dbReference>
<feature type="domain" description="Polymerase/histidinol phosphatase N-terminal" evidence="1">
    <location>
        <begin position="2"/>
        <end position="65"/>
    </location>
</feature>
<reference evidence="2" key="2">
    <citation type="submission" date="2021-04" db="EMBL/GenBank/DDBJ databases">
        <authorList>
            <person name="Gilroy R."/>
        </authorList>
    </citation>
    <scope>NUCLEOTIDE SEQUENCE</scope>
    <source>
        <strain evidence="2">ChiW4-1371</strain>
    </source>
</reference>
<dbReference type="InterPro" id="IPR052018">
    <property type="entry name" value="PHP_domain"/>
</dbReference>
<organism evidence="2 3">
    <name type="scientific">Candidatus Mucispirillum faecigallinarum</name>
    <dbReference type="NCBI Taxonomy" id="2838699"/>
    <lineage>
        <taxon>Bacteria</taxon>
        <taxon>Pseudomonadati</taxon>
        <taxon>Deferribacterota</taxon>
        <taxon>Deferribacteres</taxon>
        <taxon>Deferribacterales</taxon>
        <taxon>Mucispirillaceae</taxon>
        <taxon>Mucispirillum</taxon>
    </lineage>
</organism>
<dbReference type="CDD" id="cd07438">
    <property type="entry name" value="PHP_HisPPase_AMP"/>
    <property type="match status" value="1"/>
</dbReference>
<accession>A0A9D2KBG9</accession>
<dbReference type="SMART" id="SM00481">
    <property type="entry name" value="POLIIIAc"/>
    <property type="match status" value="1"/>
</dbReference>
<dbReference type="Proteomes" id="UP000824176">
    <property type="component" value="Unassembled WGS sequence"/>
</dbReference>